<keyword evidence="3" id="KW-1185">Reference proteome</keyword>
<feature type="compositionally biased region" description="Acidic residues" evidence="1">
    <location>
        <begin position="67"/>
        <end position="84"/>
    </location>
</feature>
<comment type="caution">
    <text evidence="2">The sequence shown here is derived from an EMBL/GenBank/DDBJ whole genome shotgun (WGS) entry which is preliminary data.</text>
</comment>
<name>A0A1C7N075_9FUNG</name>
<evidence type="ECO:0000256" key="1">
    <source>
        <dbReference type="SAM" id="MobiDB-lite"/>
    </source>
</evidence>
<feature type="region of interest" description="Disordered" evidence="1">
    <location>
        <begin position="17"/>
        <end position="84"/>
    </location>
</feature>
<dbReference type="EMBL" id="LUGH01000863">
    <property type="protein sequence ID" value="OBZ82452.1"/>
    <property type="molecule type" value="Genomic_DNA"/>
</dbReference>
<sequence>MRGDILIEIALLQPLPITKPKETSSAARTSSYKRRAPTGKPHSATSLKETASQSDLLASESAKDMDDDHDGIELDVEGIDDEFQ</sequence>
<dbReference type="Proteomes" id="UP000093000">
    <property type="component" value="Unassembled WGS sequence"/>
</dbReference>
<accession>A0A1C7N075</accession>
<reference evidence="2 3" key="1">
    <citation type="submission" date="2016-03" db="EMBL/GenBank/DDBJ databases">
        <title>Choanephora cucurbitarum.</title>
        <authorList>
            <person name="Min B."/>
            <person name="Park H."/>
            <person name="Park J.-H."/>
            <person name="Shin H.-D."/>
            <person name="Choi I.-G."/>
        </authorList>
    </citation>
    <scope>NUCLEOTIDE SEQUENCE [LARGE SCALE GENOMIC DNA]</scope>
    <source>
        <strain evidence="2 3">KUS-F28377</strain>
    </source>
</reference>
<proteinExistence type="predicted"/>
<feature type="compositionally biased region" description="Polar residues" evidence="1">
    <location>
        <begin position="43"/>
        <end position="56"/>
    </location>
</feature>
<protein>
    <submittedName>
        <fullName evidence="2">Uncharacterized protein</fullName>
    </submittedName>
</protein>
<evidence type="ECO:0000313" key="2">
    <source>
        <dbReference type="EMBL" id="OBZ82452.1"/>
    </source>
</evidence>
<dbReference type="AlphaFoldDB" id="A0A1C7N075"/>
<organism evidence="2 3">
    <name type="scientific">Choanephora cucurbitarum</name>
    <dbReference type="NCBI Taxonomy" id="101091"/>
    <lineage>
        <taxon>Eukaryota</taxon>
        <taxon>Fungi</taxon>
        <taxon>Fungi incertae sedis</taxon>
        <taxon>Mucoromycota</taxon>
        <taxon>Mucoromycotina</taxon>
        <taxon>Mucoromycetes</taxon>
        <taxon>Mucorales</taxon>
        <taxon>Mucorineae</taxon>
        <taxon>Choanephoraceae</taxon>
        <taxon>Choanephoroideae</taxon>
        <taxon>Choanephora</taxon>
    </lineage>
</organism>
<evidence type="ECO:0000313" key="3">
    <source>
        <dbReference type="Proteomes" id="UP000093000"/>
    </source>
</evidence>
<dbReference type="InParanoid" id="A0A1C7N075"/>
<gene>
    <name evidence="2" type="ORF">A0J61_09497</name>
</gene>